<sequence length="159" mass="18285">MDLLDRLLAHDAWTTRQLLEICATLPDEQLNHEFEIGHHTLRATLHHIIGNMEIWSALMAGDPIERQTYQAINGMRERLSVAEKRLQSIAVKVQATNGWDDIWIDHLDDPPREKTFGTALAHIVTHSMHHRAQVLYMLRLSGVQPLPEGDVFSWENNIK</sequence>
<feature type="binding site" evidence="3">
    <location>
        <position position="126"/>
    </location>
    <ligand>
        <name>a divalent metal cation</name>
        <dbReference type="ChEBI" id="CHEBI:60240"/>
    </ligand>
</feature>
<proteinExistence type="inferred from homology"/>
<keyword evidence="5" id="KW-1185">Reference proteome</keyword>
<protein>
    <submittedName>
        <fullName evidence="4">DinB family protein</fullName>
    </submittedName>
</protein>
<reference evidence="4 5" key="1">
    <citation type="submission" date="2019-02" db="EMBL/GenBank/DDBJ databases">
        <title>Deep-cultivation of Planctomycetes and their phenomic and genomic characterization uncovers novel biology.</title>
        <authorList>
            <person name="Wiegand S."/>
            <person name="Jogler M."/>
            <person name="Boedeker C."/>
            <person name="Pinto D."/>
            <person name="Vollmers J."/>
            <person name="Rivas-Marin E."/>
            <person name="Kohn T."/>
            <person name="Peeters S.H."/>
            <person name="Heuer A."/>
            <person name="Rast P."/>
            <person name="Oberbeckmann S."/>
            <person name="Bunk B."/>
            <person name="Jeske O."/>
            <person name="Meyerdierks A."/>
            <person name="Storesund J.E."/>
            <person name="Kallscheuer N."/>
            <person name="Luecker S."/>
            <person name="Lage O.M."/>
            <person name="Pohl T."/>
            <person name="Merkel B.J."/>
            <person name="Hornburger P."/>
            <person name="Mueller R.-W."/>
            <person name="Bruemmer F."/>
            <person name="Labrenz M."/>
            <person name="Spormann A.M."/>
            <person name="Op den Camp H."/>
            <person name="Overmann J."/>
            <person name="Amann R."/>
            <person name="Jetten M.S.M."/>
            <person name="Mascher T."/>
            <person name="Medema M.H."/>
            <person name="Devos D.P."/>
            <person name="Kaster A.-K."/>
            <person name="Ovreas L."/>
            <person name="Rohde M."/>
            <person name="Galperin M.Y."/>
            <person name="Jogler C."/>
        </authorList>
    </citation>
    <scope>NUCLEOTIDE SEQUENCE [LARGE SCALE GENOMIC DNA]</scope>
    <source>
        <strain evidence="4 5">Pan241w</strain>
    </source>
</reference>
<evidence type="ECO:0000313" key="4">
    <source>
        <dbReference type="EMBL" id="QDT40026.1"/>
    </source>
</evidence>
<dbReference type="KEGG" id="gaz:Pan241w_00790"/>
<dbReference type="AlphaFoldDB" id="A0A517R814"/>
<dbReference type="InterPro" id="IPR007837">
    <property type="entry name" value="DinB"/>
</dbReference>
<dbReference type="OrthoDB" id="9811413at2"/>
<dbReference type="Proteomes" id="UP000317171">
    <property type="component" value="Chromosome"/>
</dbReference>
<accession>A0A517R814</accession>
<dbReference type="PANTHER" id="PTHR37302">
    <property type="entry name" value="SLR1116 PROTEIN"/>
    <property type="match status" value="1"/>
</dbReference>
<dbReference type="Gene3D" id="1.20.120.450">
    <property type="entry name" value="dinb family like domain"/>
    <property type="match status" value="1"/>
</dbReference>
<comment type="similarity">
    <text evidence="1">Belongs to the DinB family.</text>
</comment>
<evidence type="ECO:0000256" key="1">
    <source>
        <dbReference type="ARBA" id="ARBA00008635"/>
    </source>
</evidence>
<feature type="binding site" evidence="3">
    <location>
        <position position="130"/>
    </location>
    <ligand>
        <name>a divalent metal cation</name>
        <dbReference type="ChEBI" id="CHEBI:60240"/>
    </ligand>
</feature>
<dbReference type="SUPFAM" id="SSF109854">
    <property type="entry name" value="DinB/YfiT-like putative metalloenzymes"/>
    <property type="match status" value="1"/>
</dbReference>
<organism evidence="4 5">
    <name type="scientific">Gimesia alba</name>
    <dbReference type="NCBI Taxonomy" id="2527973"/>
    <lineage>
        <taxon>Bacteria</taxon>
        <taxon>Pseudomonadati</taxon>
        <taxon>Planctomycetota</taxon>
        <taxon>Planctomycetia</taxon>
        <taxon>Planctomycetales</taxon>
        <taxon>Planctomycetaceae</taxon>
        <taxon>Gimesia</taxon>
    </lineage>
</organism>
<evidence type="ECO:0000256" key="3">
    <source>
        <dbReference type="PIRSR" id="PIRSR607837-1"/>
    </source>
</evidence>
<evidence type="ECO:0000256" key="2">
    <source>
        <dbReference type="ARBA" id="ARBA00022723"/>
    </source>
</evidence>
<dbReference type="PANTHER" id="PTHR37302:SF3">
    <property type="entry name" value="DAMAGE-INDUCIBLE PROTEIN DINB"/>
    <property type="match status" value="1"/>
</dbReference>
<dbReference type="GO" id="GO:0046872">
    <property type="term" value="F:metal ion binding"/>
    <property type="evidence" value="ECO:0007669"/>
    <property type="project" value="UniProtKB-KW"/>
</dbReference>
<name>A0A517R814_9PLAN</name>
<feature type="binding site" evidence="3">
    <location>
        <position position="47"/>
    </location>
    <ligand>
        <name>a divalent metal cation</name>
        <dbReference type="ChEBI" id="CHEBI:60240"/>
    </ligand>
</feature>
<keyword evidence="2 3" id="KW-0479">Metal-binding</keyword>
<evidence type="ECO:0000313" key="5">
    <source>
        <dbReference type="Proteomes" id="UP000317171"/>
    </source>
</evidence>
<dbReference type="RefSeq" id="WP_145209294.1">
    <property type="nucleotide sequence ID" value="NZ_CP036269.1"/>
</dbReference>
<gene>
    <name evidence="4" type="ORF">Pan241w_00790</name>
</gene>
<dbReference type="EMBL" id="CP036269">
    <property type="protein sequence ID" value="QDT40026.1"/>
    <property type="molecule type" value="Genomic_DNA"/>
</dbReference>
<dbReference type="InterPro" id="IPR034660">
    <property type="entry name" value="DinB/YfiT-like"/>
</dbReference>
<dbReference type="Pfam" id="PF05163">
    <property type="entry name" value="DinB"/>
    <property type="match status" value="1"/>
</dbReference>